<dbReference type="EC" id="5.1.3.2" evidence="4"/>
<dbReference type="PANTHER" id="PTHR43725">
    <property type="entry name" value="UDP-GLUCOSE 4-EPIMERASE"/>
    <property type="match status" value="1"/>
</dbReference>
<dbReference type="PANTHER" id="PTHR43725:SF47">
    <property type="entry name" value="UDP-GLUCOSE 4-EPIMERASE"/>
    <property type="match status" value="1"/>
</dbReference>
<protein>
    <recommendedName>
        <fullName evidence="5">UDP-glucose 4-epimerase</fullName>
        <ecNumber evidence="4">5.1.3.2</ecNumber>
    </recommendedName>
    <alternativeName>
        <fullName evidence="9">Galactowaldenase</fullName>
    </alternativeName>
    <alternativeName>
        <fullName evidence="8">UDP-galactose 4-epimerase</fullName>
    </alternativeName>
</protein>
<evidence type="ECO:0000256" key="6">
    <source>
        <dbReference type="ARBA" id="ARBA00023027"/>
    </source>
</evidence>
<keyword evidence="11" id="KW-1185">Reference proteome</keyword>
<dbReference type="EMBL" id="JAYXHS010000001">
    <property type="protein sequence ID" value="MEC5385650.1"/>
    <property type="molecule type" value="Genomic_DNA"/>
</dbReference>
<keyword evidence="7" id="KW-0413">Isomerase</keyword>
<evidence type="ECO:0000256" key="9">
    <source>
        <dbReference type="ARBA" id="ARBA00033067"/>
    </source>
</evidence>
<dbReference type="Gene3D" id="3.40.50.720">
    <property type="entry name" value="NAD(P)-binding Rossmann-like Domain"/>
    <property type="match status" value="1"/>
</dbReference>
<proteinExistence type="inferred from homology"/>
<comment type="caution">
    <text evidence="10">The sequence shown here is derived from an EMBL/GenBank/DDBJ whole genome shotgun (WGS) entry which is preliminary data.</text>
</comment>
<reference evidence="10 11" key="1">
    <citation type="submission" date="2024-01" db="EMBL/GenBank/DDBJ databases">
        <title>Uliginosibacterium soil sp. nov.</title>
        <authorList>
            <person name="Lv Y."/>
        </authorList>
    </citation>
    <scope>NUCLEOTIDE SEQUENCE [LARGE SCALE GENOMIC DNA]</scope>
    <source>
        <strain evidence="10 11">H3</strain>
    </source>
</reference>
<evidence type="ECO:0000256" key="8">
    <source>
        <dbReference type="ARBA" id="ARBA00031367"/>
    </source>
</evidence>
<evidence type="ECO:0000256" key="5">
    <source>
        <dbReference type="ARBA" id="ARBA00018569"/>
    </source>
</evidence>
<dbReference type="Proteomes" id="UP001331561">
    <property type="component" value="Unassembled WGS sequence"/>
</dbReference>
<sequence length="127" mass="13754">KREKLSVFGGDYATVDGTGVRDYIHVVDLAVGHVQAVKRLAARVGVLTVNLGTGRGYSVLEVVKAFEAASGRPVPYQIVARRAGDVAQCYAETVLAGEELGWRAERGIEDMCADAWRWQSANPNGYE</sequence>
<accession>A0ABU6K3Q9</accession>
<organism evidence="10 11">
    <name type="scientific">Uliginosibacterium silvisoli</name>
    <dbReference type="NCBI Taxonomy" id="3114758"/>
    <lineage>
        <taxon>Bacteria</taxon>
        <taxon>Pseudomonadati</taxon>
        <taxon>Pseudomonadota</taxon>
        <taxon>Betaproteobacteria</taxon>
        <taxon>Rhodocyclales</taxon>
        <taxon>Zoogloeaceae</taxon>
        <taxon>Uliginosibacterium</taxon>
    </lineage>
</organism>
<comment type="catalytic activity">
    <reaction evidence="1">
        <text>UDP-alpha-D-glucose = UDP-alpha-D-galactose</text>
        <dbReference type="Rhea" id="RHEA:22168"/>
        <dbReference type="ChEBI" id="CHEBI:58885"/>
        <dbReference type="ChEBI" id="CHEBI:66914"/>
        <dbReference type="EC" id="5.1.3.2"/>
    </reaction>
</comment>
<evidence type="ECO:0000256" key="4">
    <source>
        <dbReference type="ARBA" id="ARBA00013189"/>
    </source>
</evidence>
<evidence type="ECO:0000256" key="2">
    <source>
        <dbReference type="ARBA" id="ARBA00001911"/>
    </source>
</evidence>
<gene>
    <name evidence="10" type="ORF">VVD49_07935</name>
</gene>
<evidence type="ECO:0000256" key="7">
    <source>
        <dbReference type="ARBA" id="ARBA00023235"/>
    </source>
</evidence>
<comment type="similarity">
    <text evidence="3">Belongs to the NAD(P)-dependent epimerase/dehydratase family.</text>
</comment>
<dbReference type="Gene3D" id="3.90.25.10">
    <property type="entry name" value="UDP-galactose 4-epimerase, domain 1"/>
    <property type="match status" value="1"/>
</dbReference>
<evidence type="ECO:0000313" key="10">
    <source>
        <dbReference type="EMBL" id="MEC5385650.1"/>
    </source>
</evidence>
<keyword evidence="6" id="KW-0520">NAD</keyword>
<evidence type="ECO:0000256" key="3">
    <source>
        <dbReference type="ARBA" id="ARBA00007637"/>
    </source>
</evidence>
<dbReference type="InterPro" id="IPR036291">
    <property type="entry name" value="NAD(P)-bd_dom_sf"/>
</dbReference>
<name>A0ABU6K3Q9_9RHOO</name>
<comment type="cofactor">
    <cofactor evidence="2">
        <name>NAD(+)</name>
        <dbReference type="ChEBI" id="CHEBI:57540"/>
    </cofactor>
</comment>
<dbReference type="SUPFAM" id="SSF51735">
    <property type="entry name" value="NAD(P)-binding Rossmann-fold domains"/>
    <property type="match status" value="1"/>
</dbReference>
<evidence type="ECO:0000256" key="1">
    <source>
        <dbReference type="ARBA" id="ARBA00000083"/>
    </source>
</evidence>
<evidence type="ECO:0000313" key="11">
    <source>
        <dbReference type="Proteomes" id="UP001331561"/>
    </source>
</evidence>
<feature type="non-terminal residue" evidence="10">
    <location>
        <position position="1"/>
    </location>
</feature>